<reference evidence="5" key="1">
    <citation type="submission" date="2021-03" db="EMBL/GenBank/DDBJ databases">
        <authorList>
            <person name="Wang G."/>
        </authorList>
    </citation>
    <scope>NUCLEOTIDE SEQUENCE</scope>
    <source>
        <strain evidence="5">KCTC 12899</strain>
    </source>
</reference>
<name>A0A8J7U367_9BACT</name>
<evidence type="ECO:0000313" key="6">
    <source>
        <dbReference type="Proteomes" id="UP000664417"/>
    </source>
</evidence>
<dbReference type="RefSeq" id="WP_207858248.1">
    <property type="nucleotide sequence ID" value="NZ_JAFREP010000006.1"/>
</dbReference>
<evidence type="ECO:0000256" key="2">
    <source>
        <dbReference type="ARBA" id="ARBA00022525"/>
    </source>
</evidence>
<keyword evidence="3" id="KW-0325">Glycoprotein</keyword>
<evidence type="ECO:0000313" key="5">
    <source>
        <dbReference type="EMBL" id="MBO1318464.1"/>
    </source>
</evidence>
<keyword evidence="5" id="KW-0560">Oxidoreductase</keyword>
<keyword evidence="2" id="KW-0964">Secreted</keyword>
<dbReference type="Proteomes" id="UP000664417">
    <property type="component" value="Unassembled WGS sequence"/>
</dbReference>
<dbReference type="CDD" id="cd09822">
    <property type="entry name" value="peroxinectin_like_bacterial"/>
    <property type="match status" value="1"/>
</dbReference>
<comment type="subcellular location">
    <subcellularLocation>
        <location evidence="1">Secreted</location>
    </subcellularLocation>
</comment>
<dbReference type="PRINTS" id="PR00457">
    <property type="entry name" value="ANPEROXIDASE"/>
</dbReference>
<evidence type="ECO:0000256" key="1">
    <source>
        <dbReference type="ARBA" id="ARBA00004613"/>
    </source>
</evidence>
<accession>A0A8J7U367</accession>
<dbReference type="GO" id="GO:0020037">
    <property type="term" value="F:heme binding"/>
    <property type="evidence" value="ECO:0007669"/>
    <property type="project" value="InterPro"/>
</dbReference>
<dbReference type="SUPFAM" id="SSF48113">
    <property type="entry name" value="Heme-dependent peroxidases"/>
    <property type="match status" value="1"/>
</dbReference>
<dbReference type="InterPro" id="IPR019791">
    <property type="entry name" value="Haem_peroxidase_animal"/>
</dbReference>
<gene>
    <name evidence="5" type="ORF">J3U88_08350</name>
</gene>
<keyword evidence="5" id="KW-0575">Peroxidase</keyword>
<feature type="chain" id="PRO_5035180775" evidence="4">
    <location>
        <begin position="29"/>
        <end position="558"/>
    </location>
</feature>
<keyword evidence="4" id="KW-0732">Signal</keyword>
<sequence length="558" mass="62303">MFLLPSSPTSRLSTSLFFIFFAATFAVAQTEYRTIDGSNNNRNNPTWGTPFTQLERVVPPAYADGVSTLSGQNRPAPRDISNIVLSQSESKPSSKQLTDMVWVWGQFLDHDISLTNPVFPLEPHNISLPEDDPFFISGVPILPFNRSEYDRATGTGPDNPRQQLNEITAFIDASNVYGSDQERATALRANDGSGRLKVGPANLLPFLEGHFDSAGGGTFLPFEFFAGDERVNENVALISMHTLWMREHNRLADEIRGANPNLSGEEIYQRARALVGAQMQVITYREWLPMIMGPIELDKYKGYKRDVNPQIMNLFSSAAFRFGHSMLSATVPRIEEDGSQTEFGHLALRSAFFNPAAVLEQGGIEPILRGLSNRVAEEVDGFIVDEVRNFLFGIPGAGGLDLGSINIQRGRDHGLADYNTIRQSLGFLPVTSFQEISSDPEVSGRLEQVYGDVNRVDFWVGAMSEDKIYNAAVGLTLAKVFKLQFERLRDGDRFWYETQFRGQTLRWLKDQTLAKVIERNSTVTNKMLGKNVFTMTDRYAADLKPDTTPDRPFVEGAN</sequence>
<protein>
    <submittedName>
        <fullName evidence="5">Peroxidase family protein</fullName>
    </submittedName>
</protein>
<evidence type="ECO:0000256" key="4">
    <source>
        <dbReference type="SAM" id="SignalP"/>
    </source>
</evidence>
<keyword evidence="6" id="KW-1185">Reference proteome</keyword>
<organism evidence="5 6">
    <name type="scientific">Acanthopleuribacter pedis</name>
    <dbReference type="NCBI Taxonomy" id="442870"/>
    <lineage>
        <taxon>Bacteria</taxon>
        <taxon>Pseudomonadati</taxon>
        <taxon>Acidobacteriota</taxon>
        <taxon>Holophagae</taxon>
        <taxon>Acanthopleuribacterales</taxon>
        <taxon>Acanthopleuribacteraceae</taxon>
        <taxon>Acanthopleuribacter</taxon>
    </lineage>
</organism>
<dbReference type="GO" id="GO:0006979">
    <property type="term" value="P:response to oxidative stress"/>
    <property type="evidence" value="ECO:0007669"/>
    <property type="project" value="InterPro"/>
</dbReference>
<dbReference type="PROSITE" id="PS50292">
    <property type="entry name" value="PEROXIDASE_3"/>
    <property type="match status" value="1"/>
</dbReference>
<proteinExistence type="predicted"/>
<dbReference type="Pfam" id="PF03098">
    <property type="entry name" value="An_peroxidase"/>
    <property type="match status" value="1"/>
</dbReference>
<dbReference type="InterPro" id="IPR037120">
    <property type="entry name" value="Haem_peroxidase_sf_animal"/>
</dbReference>
<dbReference type="EMBL" id="JAFREP010000006">
    <property type="protein sequence ID" value="MBO1318464.1"/>
    <property type="molecule type" value="Genomic_DNA"/>
</dbReference>
<dbReference type="Gene3D" id="1.10.640.10">
    <property type="entry name" value="Haem peroxidase domain superfamily, animal type"/>
    <property type="match status" value="1"/>
</dbReference>
<dbReference type="InterPro" id="IPR010255">
    <property type="entry name" value="Haem_peroxidase_sf"/>
</dbReference>
<feature type="signal peptide" evidence="4">
    <location>
        <begin position="1"/>
        <end position="28"/>
    </location>
</feature>
<dbReference type="PANTHER" id="PTHR11475:SF4">
    <property type="entry name" value="CHORION PEROXIDASE"/>
    <property type="match status" value="1"/>
</dbReference>
<dbReference type="PANTHER" id="PTHR11475">
    <property type="entry name" value="OXIDASE/PEROXIDASE"/>
    <property type="match status" value="1"/>
</dbReference>
<dbReference type="GO" id="GO:0004601">
    <property type="term" value="F:peroxidase activity"/>
    <property type="evidence" value="ECO:0007669"/>
    <property type="project" value="UniProtKB-KW"/>
</dbReference>
<dbReference type="AlphaFoldDB" id="A0A8J7U367"/>
<dbReference type="GO" id="GO:0005576">
    <property type="term" value="C:extracellular region"/>
    <property type="evidence" value="ECO:0007669"/>
    <property type="project" value="UniProtKB-SubCell"/>
</dbReference>
<comment type="caution">
    <text evidence="5">The sequence shown here is derived from an EMBL/GenBank/DDBJ whole genome shotgun (WGS) entry which is preliminary data.</text>
</comment>
<evidence type="ECO:0000256" key="3">
    <source>
        <dbReference type="ARBA" id="ARBA00023180"/>
    </source>
</evidence>